<sequence length="90" mass="10938">MKRKPENYLSSEPKPRRWNIWIQQRKRCFYCCREIDYEDSTEDHFFPRVKGNSAENNIVVACRNCNGVKGSNSPTKFMRKKWKRIYEELT</sequence>
<organism evidence="2">
    <name type="scientific">viral metagenome</name>
    <dbReference type="NCBI Taxonomy" id="1070528"/>
    <lineage>
        <taxon>unclassified sequences</taxon>
        <taxon>metagenomes</taxon>
        <taxon>organismal metagenomes</taxon>
    </lineage>
</organism>
<dbReference type="InterPro" id="IPR029471">
    <property type="entry name" value="HNH_5"/>
</dbReference>
<feature type="domain" description="HNH endonuclease 5" evidence="1">
    <location>
        <begin position="28"/>
        <end position="80"/>
    </location>
</feature>
<keyword evidence="2" id="KW-0378">Hydrolase</keyword>
<keyword evidence="2" id="KW-0255">Endonuclease</keyword>
<dbReference type="PANTHER" id="PTHR33877">
    <property type="entry name" value="SLL1193 PROTEIN"/>
    <property type="match status" value="1"/>
</dbReference>
<dbReference type="InterPro" id="IPR052892">
    <property type="entry name" value="NA-targeting_endonuclease"/>
</dbReference>
<dbReference type="Gene3D" id="1.10.30.50">
    <property type="match status" value="1"/>
</dbReference>
<gene>
    <name evidence="2" type="ORF">MM415B06748_0001</name>
</gene>
<reference evidence="2" key="1">
    <citation type="submission" date="2020-03" db="EMBL/GenBank/DDBJ databases">
        <title>The deep terrestrial virosphere.</title>
        <authorList>
            <person name="Holmfeldt K."/>
            <person name="Nilsson E."/>
            <person name="Simone D."/>
            <person name="Lopez-Fernandez M."/>
            <person name="Wu X."/>
            <person name="de Brujin I."/>
            <person name="Lundin D."/>
            <person name="Andersson A."/>
            <person name="Bertilsson S."/>
            <person name="Dopson M."/>
        </authorList>
    </citation>
    <scope>NUCLEOTIDE SEQUENCE</scope>
    <source>
        <strain evidence="2">MM415B06748</strain>
    </source>
</reference>
<proteinExistence type="predicted"/>
<evidence type="ECO:0000259" key="1">
    <source>
        <dbReference type="Pfam" id="PF14279"/>
    </source>
</evidence>
<evidence type="ECO:0000313" key="2">
    <source>
        <dbReference type="EMBL" id="QJA97061.1"/>
    </source>
</evidence>
<dbReference type="Pfam" id="PF14279">
    <property type="entry name" value="HNH_5"/>
    <property type="match status" value="1"/>
</dbReference>
<dbReference type="EMBL" id="MT143459">
    <property type="protein sequence ID" value="QJA97061.1"/>
    <property type="molecule type" value="Genomic_DNA"/>
</dbReference>
<accession>A0A6M3LVV7</accession>
<dbReference type="PANTHER" id="PTHR33877:SF2">
    <property type="entry name" value="OS07G0170200 PROTEIN"/>
    <property type="match status" value="1"/>
</dbReference>
<keyword evidence="2" id="KW-0540">Nuclease</keyword>
<protein>
    <submittedName>
        <fullName evidence="2">Putative homing endonuclease</fullName>
    </submittedName>
</protein>
<dbReference type="GO" id="GO:0004519">
    <property type="term" value="F:endonuclease activity"/>
    <property type="evidence" value="ECO:0007669"/>
    <property type="project" value="UniProtKB-KW"/>
</dbReference>
<dbReference type="AlphaFoldDB" id="A0A6M3LVV7"/>
<name>A0A6M3LVV7_9ZZZZ</name>